<dbReference type="AlphaFoldDB" id="A0A068QZ12"/>
<dbReference type="HOGENOM" id="CLU_2209022_0_0_6"/>
<sequence>MSQGFTQGKLRLLAFTECLLCRKPGFTMQLHSVHQLSGQLDIRFGDPPFCFGQVPQYLKSTAEKQRLPGWAFRLSAQFLHPDFVKQVTQQQANHDPPKTRTRRDPKY</sequence>
<evidence type="ECO:0000313" key="3">
    <source>
        <dbReference type="Proteomes" id="UP000032721"/>
    </source>
</evidence>
<dbReference type="Proteomes" id="UP000032721">
    <property type="component" value="Chromosome"/>
</dbReference>
<evidence type="ECO:0000313" key="2">
    <source>
        <dbReference type="EMBL" id="CDG19075.1"/>
    </source>
</evidence>
<dbReference type="KEGG" id="xdo:XDD1_3385"/>
<proteinExistence type="predicted"/>
<gene>
    <name evidence="2" type="ORF">XDD1_3385</name>
</gene>
<feature type="compositionally biased region" description="Basic and acidic residues" evidence="1">
    <location>
        <begin position="95"/>
        <end position="107"/>
    </location>
</feature>
<name>A0A068QZ12_9GAMM</name>
<accession>A0A068QZ12</accession>
<feature type="region of interest" description="Disordered" evidence="1">
    <location>
        <begin position="86"/>
        <end position="107"/>
    </location>
</feature>
<evidence type="ECO:0000256" key="1">
    <source>
        <dbReference type="SAM" id="MobiDB-lite"/>
    </source>
</evidence>
<dbReference type="EMBL" id="FO704550">
    <property type="protein sequence ID" value="CDG19075.1"/>
    <property type="molecule type" value="Genomic_DNA"/>
</dbReference>
<reference evidence="2 3" key="1">
    <citation type="submission" date="2013-07" db="EMBL/GenBank/DDBJ databases">
        <authorList>
            <person name="Genoscope - CEA"/>
        </authorList>
    </citation>
    <scope>NUCLEOTIDE SEQUENCE [LARGE SCALE GENOMIC DNA]</scope>
    <source>
        <strain evidence="3">FRM16 / DSM 17909</strain>
    </source>
</reference>
<protein>
    <submittedName>
        <fullName evidence="2">Uncharacterized protein</fullName>
    </submittedName>
</protein>
<organism evidence="2 3">
    <name type="scientific">Xenorhabdus doucetiae</name>
    <dbReference type="NCBI Taxonomy" id="351671"/>
    <lineage>
        <taxon>Bacteria</taxon>
        <taxon>Pseudomonadati</taxon>
        <taxon>Pseudomonadota</taxon>
        <taxon>Gammaproteobacteria</taxon>
        <taxon>Enterobacterales</taxon>
        <taxon>Morganellaceae</taxon>
        <taxon>Xenorhabdus</taxon>
    </lineage>
</organism>